<evidence type="ECO:0000313" key="9">
    <source>
        <dbReference type="Proteomes" id="UP001283361"/>
    </source>
</evidence>
<evidence type="ECO:0000256" key="5">
    <source>
        <dbReference type="SAM" id="MobiDB-lite"/>
    </source>
</evidence>
<feature type="domain" description="G-protein coupled receptors family 1 profile" evidence="7">
    <location>
        <begin position="66"/>
        <end position="394"/>
    </location>
</feature>
<keyword evidence="3 6" id="KW-1133">Transmembrane helix</keyword>
<evidence type="ECO:0000259" key="7">
    <source>
        <dbReference type="PROSITE" id="PS50262"/>
    </source>
</evidence>
<gene>
    <name evidence="8" type="ORF">RRG08_058379</name>
</gene>
<dbReference type="EMBL" id="JAWDGP010007405">
    <property type="protein sequence ID" value="KAK3720491.1"/>
    <property type="molecule type" value="Genomic_DNA"/>
</dbReference>
<dbReference type="InterPro" id="IPR017452">
    <property type="entry name" value="GPCR_Rhodpsn_7TM"/>
</dbReference>
<dbReference type="PROSITE" id="PS50262">
    <property type="entry name" value="G_PROTEIN_RECEP_F1_2"/>
    <property type="match status" value="1"/>
</dbReference>
<comment type="subcellular location">
    <subcellularLocation>
        <location evidence="1">Membrane</location>
    </subcellularLocation>
</comment>
<dbReference type="GO" id="GO:0016020">
    <property type="term" value="C:membrane"/>
    <property type="evidence" value="ECO:0007669"/>
    <property type="project" value="UniProtKB-SubCell"/>
</dbReference>
<comment type="caution">
    <text evidence="8">The sequence shown here is derived from an EMBL/GenBank/DDBJ whole genome shotgun (WGS) entry which is preliminary data.</text>
</comment>
<evidence type="ECO:0000256" key="6">
    <source>
        <dbReference type="SAM" id="Phobius"/>
    </source>
</evidence>
<dbReference type="PANTHER" id="PTHR46641">
    <property type="entry name" value="FMRFAMIDE RECEPTOR-RELATED"/>
    <property type="match status" value="1"/>
</dbReference>
<dbReference type="Pfam" id="PF00001">
    <property type="entry name" value="7tm_1"/>
    <property type="match status" value="1"/>
</dbReference>
<feature type="transmembrane region" description="Helical" evidence="6">
    <location>
        <begin position="50"/>
        <end position="70"/>
    </location>
</feature>
<dbReference type="InterPro" id="IPR052954">
    <property type="entry name" value="GPCR-Ligand_Int"/>
</dbReference>
<feature type="transmembrane region" description="Helical" evidence="6">
    <location>
        <begin position="82"/>
        <end position="103"/>
    </location>
</feature>
<evidence type="ECO:0000256" key="1">
    <source>
        <dbReference type="ARBA" id="ARBA00004370"/>
    </source>
</evidence>
<dbReference type="InterPro" id="IPR000276">
    <property type="entry name" value="GPCR_Rhodpsn"/>
</dbReference>
<feature type="transmembrane region" description="Helical" evidence="6">
    <location>
        <begin position="123"/>
        <end position="147"/>
    </location>
</feature>
<dbReference type="Gene3D" id="1.20.1070.10">
    <property type="entry name" value="Rhodopsin 7-helix transmembrane proteins"/>
    <property type="match status" value="1"/>
</dbReference>
<feature type="compositionally biased region" description="Polar residues" evidence="5">
    <location>
        <begin position="293"/>
        <end position="323"/>
    </location>
</feature>
<protein>
    <recommendedName>
        <fullName evidence="7">G-protein coupled receptors family 1 profile domain-containing protein</fullName>
    </recommendedName>
</protein>
<reference evidence="8" key="1">
    <citation type="journal article" date="2023" name="G3 (Bethesda)">
        <title>A reference genome for the long-term kleptoplast-retaining sea slug Elysia crispata morphotype clarki.</title>
        <authorList>
            <person name="Eastman K.E."/>
            <person name="Pendleton A.L."/>
            <person name="Shaikh M.A."/>
            <person name="Suttiyut T."/>
            <person name="Ogas R."/>
            <person name="Tomko P."/>
            <person name="Gavelis G."/>
            <person name="Widhalm J.R."/>
            <person name="Wisecaver J.H."/>
        </authorList>
    </citation>
    <scope>NUCLEOTIDE SEQUENCE</scope>
    <source>
        <strain evidence="8">ECLA1</strain>
    </source>
</reference>
<keyword evidence="2 6" id="KW-0812">Transmembrane</keyword>
<feature type="transmembrane region" description="Helical" evidence="6">
    <location>
        <begin position="331"/>
        <end position="351"/>
    </location>
</feature>
<name>A0AAE0XWB3_9GAST</name>
<keyword evidence="4 6" id="KW-0472">Membrane</keyword>
<evidence type="ECO:0000256" key="2">
    <source>
        <dbReference type="ARBA" id="ARBA00022692"/>
    </source>
</evidence>
<accession>A0AAE0XWB3</accession>
<dbReference type="AlphaFoldDB" id="A0AAE0XWB3"/>
<feature type="region of interest" description="Disordered" evidence="5">
    <location>
        <begin position="280"/>
        <end position="323"/>
    </location>
</feature>
<feature type="transmembrane region" description="Helical" evidence="6">
    <location>
        <begin position="167"/>
        <end position="190"/>
    </location>
</feature>
<dbReference type="SUPFAM" id="SSF81321">
    <property type="entry name" value="Family A G protein-coupled receptor-like"/>
    <property type="match status" value="1"/>
</dbReference>
<evidence type="ECO:0000313" key="8">
    <source>
        <dbReference type="EMBL" id="KAK3720491.1"/>
    </source>
</evidence>
<keyword evidence="9" id="KW-1185">Reference proteome</keyword>
<dbReference type="Proteomes" id="UP001283361">
    <property type="component" value="Unassembled WGS sequence"/>
</dbReference>
<feature type="transmembrane region" description="Helical" evidence="6">
    <location>
        <begin position="371"/>
        <end position="395"/>
    </location>
</feature>
<sequence>MESIGELRTTKTITTSDTTDEVTDVIRDFNMEHAREGASYIDMVIGYLNLYLNIISIFILTMFAIGTNIVNMMVLVKQGINTCVSLCLFCLAATDFLSTLAGLCSQPSKIMMFLNIRPGFDPFAFYFFMVYMSAILYDVSNTLTAFLSLERCLCVCLPLQFKDIFTFWRGVAVIVCIYLLCFGLLLPHFLSSGLEMRTSRNSTFLALWLSPDRAAVDVYVDAVHFCQTAVVTTTVFVCTLLMIVSLNRSSKFQGGKSNEFPVTFSGKNTNNSCVAQTKSEDFAQPSESKAADKTSQSGTKSGNTVKSLNNGRNTSATSNNKSAHSSRNLNVIKTVIVLCVICFVCNLSRLALATASHIDPRFRLNKEHGKWYQIFLSICYVFQLLNCSLNIFVYYRFNQSFRKALLNSLFWKSEK</sequence>
<evidence type="ECO:0000256" key="4">
    <source>
        <dbReference type="ARBA" id="ARBA00023136"/>
    </source>
</evidence>
<evidence type="ECO:0000256" key="3">
    <source>
        <dbReference type="ARBA" id="ARBA00022989"/>
    </source>
</evidence>
<dbReference type="GO" id="GO:0004930">
    <property type="term" value="F:G protein-coupled receptor activity"/>
    <property type="evidence" value="ECO:0007669"/>
    <property type="project" value="InterPro"/>
</dbReference>
<dbReference type="PANTHER" id="PTHR46641:SF2">
    <property type="entry name" value="FMRFAMIDE RECEPTOR"/>
    <property type="match status" value="1"/>
</dbReference>
<proteinExistence type="predicted"/>
<organism evidence="8 9">
    <name type="scientific">Elysia crispata</name>
    <name type="common">lettuce slug</name>
    <dbReference type="NCBI Taxonomy" id="231223"/>
    <lineage>
        <taxon>Eukaryota</taxon>
        <taxon>Metazoa</taxon>
        <taxon>Spiralia</taxon>
        <taxon>Lophotrochozoa</taxon>
        <taxon>Mollusca</taxon>
        <taxon>Gastropoda</taxon>
        <taxon>Heterobranchia</taxon>
        <taxon>Euthyneura</taxon>
        <taxon>Panpulmonata</taxon>
        <taxon>Sacoglossa</taxon>
        <taxon>Placobranchoidea</taxon>
        <taxon>Plakobranchidae</taxon>
        <taxon>Elysia</taxon>
    </lineage>
</organism>
<feature type="transmembrane region" description="Helical" evidence="6">
    <location>
        <begin position="222"/>
        <end position="246"/>
    </location>
</feature>